<feature type="transmembrane region" description="Helical" evidence="1">
    <location>
        <begin position="86"/>
        <end position="105"/>
    </location>
</feature>
<feature type="transmembrane region" description="Helical" evidence="1">
    <location>
        <begin position="33"/>
        <end position="51"/>
    </location>
</feature>
<feature type="transmembrane region" description="Helical" evidence="1">
    <location>
        <begin position="136"/>
        <end position="154"/>
    </location>
</feature>
<evidence type="ECO:0000313" key="2">
    <source>
        <dbReference type="EMBL" id="MFD2116244.1"/>
    </source>
</evidence>
<dbReference type="Proteomes" id="UP001597362">
    <property type="component" value="Unassembled WGS sequence"/>
</dbReference>
<keyword evidence="3" id="KW-1185">Reference proteome</keyword>
<keyword evidence="1" id="KW-0812">Transmembrane</keyword>
<dbReference type="EMBL" id="JBHUHO010000030">
    <property type="protein sequence ID" value="MFD2116244.1"/>
    <property type="molecule type" value="Genomic_DNA"/>
</dbReference>
<keyword evidence="1" id="KW-0472">Membrane</keyword>
<organism evidence="2 3">
    <name type="scientific">Paenibacillus yanchengensis</name>
    <dbReference type="NCBI Taxonomy" id="2035833"/>
    <lineage>
        <taxon>Bacteria</taxon>
        <taxon>Bacillati</taxon>
        <taxon>Bacillota</taxon>
        <taxon>Bacilli</taxon>
        <taxon>Bacillales</taxon>
        <taxon>Paenibacillaceae</taxon>
        <taxon>Paenibacillus</taxon>
    </lineage>
</organism>
<evidence type="ECO:0008006" key="4">
    <source>
        <dbReference type="Google" id="ProtNLM"/>
    </source>
</evidence>
<reference evidence="3" key="1">
    <citation type="journal article" date="2019" name="Int. J. Syst. Evol. Microbiol.">
        <title>The Global Catalogue of Microorganisms (GCM) 10K type strain sequencing project: providing services to taxonomists for standard genome sequencing and annotation.</title>
        <authorList>
            <consortium name="The Broad Institute Genomics Platform"/>
            <consortium name="The Broad Institute Genome Sequencing Center for Infectious Disease"/>
            <person name="Wu L."/>
            <person name="Ma J."/>
        </authorList>
    </citation>
    <scope>NUCLEOTIDE SEQUENCE [LARGE SCALE GENOMIC DNA]</scope>
    <source>
        <strain evidence="3">GH52</strain>
    </source>
</reference>
<feature type="transmembrane region" description="Helical" evidence="1">
    <location>
        <begin position="112"/>
        <end position="130"/>
    </location>
</feature>
<comment type="caution">
    <text evidence="2">The sequence shown here is derived from an EMBL/GenBank/DDBJ whole genome shotgun (WGS) entry which is preliminary data.</text>
</comment>
<evidence type="ECO:0000256" key="1">
    <source>
        <dbReference type="SAM" id="Phobius"/>
    </source>
</evidence>
<sequence length="160" mass="17641">MPKNKFSAGIILLLAGIIIVLGKWGVFGFLGSIFWPLLVLIPGILIHVLYFGRLIPAVSLVPGGILVVYSLLFILCNIFGWDNLKYLWPMFILGIAVGLYEYYMFGSGVPKVVWTSAIVLAATAVLFFVLALMWSWGIYLVAALLIGAGAWLALSNRKRY</sequence>
<feature type="transmembrane region" description="Helical" evidence="1">
    <location>
        <begin position="7"/>
        <end position="27"/>
    </location>
</feature>
<feature type="transmembrane region" description="Helical" evidence="1">
    <location>
        <begin position="58"/>
        <end position="80"/>
    </location>
</feature>
<keyword evidence="1" id="KW-1133">Transmembrane helix</keyword>
<accession>A0ABW4YKS1</accession>
<protein>
    <recommendedName>
        <fullName evidence="4">DUF5668 domain-containing protein</fullName>
    </recommendedName>
</protein>
<evidence type="ECO:0000313" key="3">
    <source>
        <dbReference type="Proteomes" id="UP001597362"/>
    </source>
</evidence>
<name>A0ABW4YKS1_9BACL</name>
<dbReference type="RefSeq" id="WP_377772228.1">
    <property type="nucleotide sequence ID" value="NZ_JBHUHO010000030.1"/>
</dbReference>
<proteinExistence type="predicted"/>
<gene>
    <name evidence="2" type="ORF">ACFSJH_10970</name>
</gene>